<evidence type="ECO:0000313" key="3">
    <source>
        <dbReference type="Proteomes" id="UP000029647"/>
    </source>
</evidence>
<feature type="chain" id="PRO_5001865986" evidence="1">
    <location>
        <begin position="19"/>
        <end position="124"/>
    </location>
</feature>
<evidence type="ECO:0000256" key="1">
    <source>
        <dbReference type="SAM" id="SignalP"/>
    </source>
</evidence>
<reference evidence="2 3" key="1">
    <citation type="journal article" date="2014" name="Genome Announc.">
        <title>Draft Genome Sequences of Marine Flavobacterium Nonlabens Strains NR17, NR24, NR27, NR32, NR33, and Ara13.</title>
        <authorList>
            <person name="Nakanishi M."/>
            <person name="Meirelles P."/>
            <person name="Suzuki R."/>
            <person name="Takatani N."/>
            <person name="Mino S."/>
            <person name="Suda W."/>
            <person name="Oshima K."/>
            <person name="Hattori M."/>
            <person name="Ohkuma M."/>
            <person name="Hosokawa M."/>
            <person name="Miyashita K."/>
            <person name="Thompson F.L."/>
            <person name="Niwa A."/>
            <person name="Sawabe T."/>
            <person name="Sawabe T."/>
        </authorList>
    </citation>
    <scope>NUCLEOTIDE SEQUENCE [LARGE SCALE GENOMIC DNA]</scope>
    <source>
        <strain evidence="3">JCM19275</strain>
    </source>
</reference>
<sequence>MKFKFTFFLLLTVFIAVAQDSMTYIHAGHLLDTKNGEWQNQMTITVKNDRVSKVEKGFKDVPEDGTYINLKDKWVMPGFTDMHVHMETEYNPHAYVQNMWMIQQMLPIALSNMQRLLYYLDLQL</sequence>
<dbReference type="Proteomes" id="UP000029647">
    <property type="component" value="Unassembled WGS sequence"/>
</dbReference>
<feature type="signal peptide" evidence="1">
    <location>
        <begin position="1"/>
        <end position="18"/>
    </location>
</feature>
<gene>
    <name evidence="2" type="ORF">JCM19275_2476</name>
</gene>
<dbReference type="EMBL" id="BBNT01000001">
    <property type="protein sequence ID" value="GAL73629.1"/>
    <property type="molecule type" value="Genomic_DNA"/>
</dbReference>
<comment type="caution">
    <text evidence="2">The sequence shown here is derived from an EMBL/GenBank/DDBJ whole genome shotgun (WGS) entry which is preliminary data.</text>
</comment>
<evidence type="ECO:0000313" key="2">
    <source>
        <dbReference type="EMBL" id="GAL73629.1"/>
    </source>
</evidence>
<dbReference type="AlphaFoldDB" id="A0A090WDY5"/>
<organism evidence="2 3">
    <name type="scientific">Nonlabens ulvanivorans</name>
    <name type="common">Persicivirga ulvanivorans</name>
    <dbReference type="NCBI Taxonomy" id="906888"/>
    <lineage>
        <taxon>Bacteria</taxon>
        <taxon>Pseudomonadati</taxon>
        <taxon>Bacteroidota</taxon>
        <taxon>Flavobacteriia</taxon>
        <taxon>Flavobacteriales</taxon>
        <taxon>Flavobacteriaceae</taxon>
        <taxon>Nonlabens</taxon>
    </lineage>
</organism>
<keyword evidence="1" id="KW-0732">Signal</keyword>
<accession>A0A090WDY5</accession>
<dbReference type="InterPro" id="IPR051781">
    <property type="entry name" value="Metallo-dep_Hydrolase"/>
</dbReference>
<name>A0A090WDY5_NONUL</name>
<dbReference type="GO" id="GO:0016810">
    <property type="term" value="F:hydrolase activity, acting on carbon-nitrogen (but not peptide) bonds"/>
    <property type="evidence" value="ECO:0007669"/>
    <property type="project" value="InterPro"/>
</dbReference>
<protein>
    <submittedName>
        <fullName evidence="2">Xaa-pro dipeptidase family enzyme</fullName>
    </submittedName>
</protein>
<dbReference type="InterPro" id="IPR011059">
    <property type="entry name" value="Metal-dep_hydrolase_composite"/>
</dbReference>
<proteinExistence type="predicted"/>
<dbReference type="Gene3D" id="2.30.40.10">
    <property type="entry name" value="Urease, subunit C, domain 1"/>
    <property type="match status" value="1"/>
</dbReference>
<dbReference type="SUPFAM" id="SSF51338">
    <property type="entry name" value="Composite domain of metallo-dependent hydrolases"/>
    <property type="match status" value="1"/>
</dbReference>
<dbReference type="PANTHER" id="PTHR43135:SF3">
    <property type="entry name" value="ALPHA-D-RIBOSE 1-METHYLPHOSPHONATE 5-TRIPHOSPHATE DIPHOSPHATASE"/>
    <property type="match status" value="1"/>
</dbReference>
<dbReference type="PANTHER" id="PTHR43135">
    <property type="entry name" value="ALPHA-D-RIBOSE 1-METHYLPHOSPHONATE 5-TRIPHOSPHATE DIPHOSPHATASE"/>
    <property type="match status" value="1"/>
</dbReference>